<name>A0A6N7XL44_9ACTN</name>
<reference evidence="4 5" key="1">
    <citation type="submission" date="2019-08" db="EMBL/GenBank/DDBJ databases">
        <title>In-depth cultivation of the pig gut microbiome towards novel bacterial diversity and tailored functional studies.</title>
        <authorList>
            <person name="Wylensek D."/>
            <person name="Hitch T.C.A."/>
            <person name="Clavel T."/>
        </authorList>
    </citation>
    <scope>NUCLEOTIDE SEQUENCE [LARGE SCALE GENOMIC DNA]</scope>
    <source>
        <strain evidence="4 5">CA-Schmier-601-WT-1</strain>
    </source>
</reference>
<dbReference type="Pfam" id="PF12850">
    <property type="entry name" value="Metallophos_2"/>
    <property type="match status" value="1"/>
</dbReference>
<dbReference type="GO" id="GO:0046872">
    <property type="term" value="F:metal ion binding"/>
    <property type="evidence" value="ECO:0007669"/>
    <property type="project" value="UniProtKB-KW"/>
</dbReference>
<comment type="caution">
    <text evidence="4">The sequence shown here is derived from an EMBL/GenBank/DDBJ whole genome shotgun (WGS) entry which is preliminary data.</text>
</comment>
<dbReference type="EC" id="3.1.4.-" evidence="2"/>
<dbReference type="AlphaFoldDB" id="A0A6N7XL44"/>
<dbReference type="InterPro" id="IPR029052">
    <property type="entry name" value="Metallo-depent_PP-like"/>
</dbReference>
<evidence type="ECO:0000256" key="1">
    <source>
        <dbReference type="ARBA" id="ARBA00008950"/>
    </source>
</evidence>
<dbReference type="InterPro" id="IPR000979">
    <property type="entry name" value="Phosphodiesterase_MJ0936/Vps29"/>
</dbReference>
<accession>A0A6N7XL44</accession>
<dbReference type="GO" id="GO:0016787">
    <property type="term" value="F:hydrolase activity"/>
    <property type="evidence" value="ECO:0007669"/>
    <property type="project" value="UniProtKB-UniRule"/>
</dbReference>
<keyword evidence="5" id="KW-1185">Reference proteome</keyword>
<evidence type="ECO:0000259" key="3">
    <source>
        <dbReference type="Pfam" id="PF12850"/>
    </source>
</evidence>
<dbReference type="RefSeq" id="WP_154433456.1">
    <property type="nucleotide sequence ID" value="NZ_VUNC01000001.1"/>
</dbReference>
<evidence type="ECO:0000313" key="4">
    <source>
        <dbReference type="EMBL" id="MST71694.1"/>
    </source>
</evidence>
<sequence>MRYDIVSDTHGYLSQQLLDALSGADMILHAGDMCSNSDLSTLEGIAPVRMCLGNNDYGYSYGPSVRNLTRVFSDGLRWEICHYRDRLDLETCDIAICGHTHRPYVERDARTGVLVMNPGSPTYPRAGGPTIGRIVCEDGKLLSARIIKLSGTGSTR</sequence>
<protein>
    <recommendedName>
        <fullName evidence="2">Phosphoesterase</fullName>
        <ecNumber evidence="2">3.1.4.-</ecNumber>
    </recommendedName>
</protein>
<organism evidence="4 5">
    <name type="scientific">Olsenella porci</name>
    <dbReference type="NCBI Taxonomy" id="2652279"/>
    <lineage>
        <taxon>Bacteria</taxon>
        <taxon>Bacillati</taxon>
        <taxon>Actinomycetota</taxon>
        <taxon>Coriobacteriia</taxon>
        <taxon>Coriobacteriales</taxon>
        <taxon>Atopobiaceae</taxon>
        <taxon>Olsenella</taxon>
    </lineage>
</organism>
<feature type="domain" description="Calcineurin-like phosphoesterase" evidence="3">
    <location>
        <begin position="1"/>
        <end position="134"/>
    </location>
</feature>
<comment type="similarity">
    <text evidence="1 2">Belongs to the metallophosphoesterase superfamily. YfcE family.</text>
</comment>
<dbReference type="Gene3D" id="3.60.21.10">
    <property type="match status" value="1"/>
</dbReference>
<dbReference type="NCBIfam" id="TIGR00040">
    <property type="entry name" value="yfcE"/>
    <property type="match status" value="1"/>
</dbReference>
<gene>
    <name evidence="4" type="ORF">FYJ68_00980</name>
</gene>
<dbReference type="SUPFAM" id="SSF56300">
    <property type="entry name" value="Metallo-dependent phosphatases"/>
    <property type="match status" value="1"/>
</dbReference>
<evidence type="ECO:0000256" key="2">
    <source>
        <dbReference type="RuleBase" id="RU362039"/>
    </source>
</evidence>
<comment type="cofactor">
    <cofactor evidence="2">
        <name>a divalent metal cation</name>
        <dbReference type="ChEBI" id="CHEBI:60240"/>
    </cofactor>
</comment>
<evidence type="ECO:0000313" key="5">
    <source>
        <dbReference type="Proteomes" id="UP000469325"/>
    </source>
</evidence>
<dbReference type="Proteomes" id="UP000469325">
    <property type="component" value="Unassembled WGS sequence"/>
</dbReference>
<proteinExistence type="inferred from homology"/>
<dbReference type="InterPro" id="IPR024654">
    <property type="entry name" value="Calcineurin-like_PHP_lpxH"/>
</dbReference>
<keyword evidence="2" id="KW-0479">Metal-binding</keyword>
<dbReference type="EMBL" id="VUNC01000001">
    <property type="protein sequence ID" value="MST71694.1"/>
    <property type="molecule type" value="Genomic_DNA"/>
</dbReference>